<organism evidence="2 3">
    <name type="scientific">Candidatus Coatesbacteria bacterium RBG_13_66_14</name>
    <dbReference type="NCBI Taxonomy" id="1817816"/>
    <lineage>
        <taxon>Bacteria</taxon>
        <taxon>Candidatus Coatesiibacteriota</taxon>
    </lineage>
</organism>
<dbReference type="Proteomes" id="UP000177187">
    <property type="component" value="Unassembled WGS sequence"/>
</dbReference>
<name>A0A1F5FEW3_9BACT</name>
<evidence type="ECO:0000256" key="1">
    <source>
        <dbReference type="SAM" id="Phobius"/>
    </source>
</evidence>
<evidence type="ECO:0008006" key="4">
    <source>
        <dbReference type="Google" id="ProtNLM"/>
    </source>
</evidence>
<accession>A0A1F5FEW3</accession>
<protein>
    <recommendedName>
        <fullName evidence="4">DUF5673 domain-containing protein</fullName>
    </recommendedName>
</protein>
<feature type="transmembrane region" description="Helical" evidence="1">
    <location>
        <begin position="20"/>
        <end position="42"/>
    </location>
</feature>
<keyword evidence="1" id="KW-0472">Membrane</keyword>
<evidence type="ECO:0000313" key="3">
    <source>
        <dbReference type="Proteomes" id="UP000177187"/>
    </source>
</evidence>
<proteinExistence type="predicted"/>
<feature type="transmembrane region" description="Helical" evidence="1">
    <location>
        <begin position="49"/>
        <end position="73"/>
    </location>
</feature>
<keyword evidence="1" id="KW-1133">Transmembrane helix</keyword>
<comment type="caution">
    <text evidence="2">The sequence shown here is derived from an EMBL/GenBank/DDBJ whole genome shotgun (WGS) entry which is preliminary data.</text>
</comment>
<sequence length="167" mass="18450">MTSQASPDIVVYRESTVSRASFWITVTVVGLLMIGVVLWGGFRTPGERTIFWACTLTASAALFVGLCFTQLVVTVTQTRLVLAFGVIRKTFARPSIISTEPTFIRLSDSGGYGVRRGRDRVWYWVSAGGPALKIEVADSKKDRVQAYVFTSSHPERLGNILDVAWRS</sequence>
<dbReference type="AlphaFoldDB" id="A0A1F5FEW3"/>
<dbReference type="EMBL" id="MFAF01000050">
    <property type="protein sequence ID" value="OGD78107.1"/>
    <property type="molecule type" value="Genomic_DNA"/>
</dbReference>
<evidence type="ECO:0000313" key="2">
    <source>
        <dbReference type="EMBL" id="OGD78107.1"/>
    </source>
</evidence>
<keyword evidence="1" id="KW-0812">Transmembrane</keyword>
<reference evidence="2 3" key="1">
    <citation type="journal article" date="2016" name="Nat. Commun.">
        <title>Thousands of microbial genomes shed light on interconnected biogeochemical processes in an aquifer system.</title>
        <authorList>
            <person name="Anantharaman K."/>
            <person name="Brown C.T."/>
            <person name="Hug L.A."/>
            <person name="Sharon I."/>
            <person name="Castelle C.J."/>
            <person name="Probst A.J."/>
            <person name="Thomas B.C."/>
            <person name="Singh A."/>
            <person name="Wilkins M.J."/>
            <person name="Karaoz U."/>
            <person name="Brodie E.L."/>
            <person name="Williams K.H."/>
            <person name="Hubbard S.S."/>
            <person name="Banfield J.F."/>
        </authorList>
    </citation>
    <scope>NUCLEOTIDE SEQUENCE [LARGE SCALE GENOMIC DNA]</scope>
</reference>
<gene>
    <name evidence="2" type="ORF">A2Y64_02785</name>
</gene>